<dbReference type="InterPro" id="IPR005656">
    <property type="entry name" value="MmgE_PrpD"/>
</dbReference>
<dbReference type="Pfam" id="PF03972">
    <property type="entry name" value="MmgE_PrpD_N"/>
    <property type="match status" value="1"/>
</dbReference>
<feature type="domain" description="MmgE/PrpD N-terminal" evidence="2">
    <location>
        <begin position="10"/>
        <end position="243"/>
    </location>
</feature>
<gene>
    <name evidence="4" type="ORF">BFW87_25520</name>
</gene>
<feature type="domain" description="MmgE/PrpD C-terminal" evidence="3">
    <location>
        <begin position="270"/>
        <end position="440"/>
    </location>
</feature>
<dbReference type="InterPro" id="IPR045336">
    <property type="entry name" value="MmgE_PrpD_N"/>
</dbReference>
<comment type="caution">
    <text evidence="4">The sequence shown here is derived from an EMBL/GenBank/DDBJ whole genome shotgun (WGS) entry which is preliminary data.</text>
</comment>
<dbReference type="InterPro" id="IPR036148">
    <property type="entry name" value="MmgE/PrpD_sf"/>
</dbReference>
<proteinExistence type="inferred from homology"/>
<evidence type="ECO:0000256" key="1">
    <source>
        <dbReference type="ARBA" id="ARBA00006174"/>
    </source>
</evidence>
<evidence type="ECO:0000259" key="3">
    <source>
        <dbReference type="Pfam" id="PF19305"/>
    </source>
</evidence>
<dbReference type="Gene3D" id="3.30.1330.120">
    <property type="entry name" value="2-methylcitrate dehydratase PrpD"/>
    <property type="match status" value="1"/>
</dbReference>
<dbReference type="PANTHER" id="PTHR16943:SF8">
    <property type="entry name" value="2-METHYLCITRATE DEHYDRATASE"/>
    <property type="match status" value="1"/>
</dbReference>
<protein>
    <submittedName>
        <fullName evidence="4">2-methylcitrate dehydratase</fullName>
    </submittedName>
</protein>
<dbReference type="GO" id="GO:0016829">
    <property type="term" value="F:lyase activity"/>
    <property type="evidence" value="ECO:0007669"/>
    <property type="project" value="InterPro"/>
</dbReference>
<comment type="similarity">
    <text evidence="1">Belongs to the PrpD family.</text>
</comment>
<dbReference type="InterPro" id="IPR042188">
    <property type="entry name" value="MmgE/PrpD_sf_2"/>
</dbReference>
<dbReference type="RefSeq" id="WP_078742484.1">
    <property type="nucleotide sequence ID" value="NZ_MSDF01000052.1"/>
</dbReference>
<dbReference type="Pfam" id="PF19305">
    <property type="entry name" value="MmgE_PrpD_C"/>
    <property type="match status" value="1"/>
</dbReference>
<dbReference type="EMBL" id="MSDF01000052">
    <property type="protein sequence ID" value="OPA86111.1"/>
    <property type="molecule type" value="Genomic_DNA"/>
</dbReference>
<dbReference type="InterPro" id="IPR045337">
    <property type="entry name" value="MmgE_PrpD_C"/>
</dbReference>
<dbReference type="OrthoDB" id="9791416at2"/>
<evidence type="ECO:0000259" key="2">
    <source>
        <dbReference type="Pfam" id="PF03972"/>
    </source>
</evidence>
<dbReference type="AlphaFoldDB" id="A0A1T2Y1W6"/>
<sequence>MSDVTPTLVALSRWSSSVRLEQVPLAAQHAAKRCMIDTLGVMLAGSHSDVANQARSISLAVSAAGHSALPGHAECLSAPAAAFVNATAGHALDFDDNCYPGVVHGSVVIMPAALAVTQMRDLDGAALLTAFVVGAECEYALAKALTRQLYERRWWTTGLLGVVGACAAACHALGLDAVRTASALGIALSSTAATKACFGTDAKALMAGRTSEAGVIAALLAEQGSRGPVDIVEHANGLAAMFNAGVLKALPLPGAHWNLLDPGVDIKRIPLCLSSHAAVDALKDLLGSGAVALTDIAEIICDVPPIVIQNLTHNSPTQRQQAQFSMPFAMASTCLLGDITLAALTPKIINRPDMQRLMQRVRLHSSDRWSTERLDQAPEGAWVKVVRTDGGSVEGFCARPLGSAVNPLSRAQLHDKFMACATPRMPAAQAQALLEYLEQLERIPRVRCLLPYSHALEQTDS</sequence>
<evidence type="ECO:0000313" key="4">
    <source>
        <dbReference type="EMBL" id="OPA86111.1"/>
    </source>
</evidence>
<name>A0A1T2Y1W6_PSEFL</name>
<evidence type="ECO:0000313" key="5">
    <source>
        <dbReference type="Proteomes" id="UP000190965"/>
    </source>
</evidence>
<reference evidence="4 5" key="1">
    <citation type="submission" date="2016-12" db="EMBL/GenBank/DDBJ databases">
        <title>Draft genome sequences of seven strains of Pseudomonas fluorescens that produce 4-formylaminooxyvinylglycine.</title>
        <authorList>
            <person name="Okrent R.A."/>
            <person name="Manning V.A."/>
            <person name="Trippe K.M."/>
        </authorList>
    </citation>
    <scope>NUCLEOTIDE SEQUENCE [LARGE SCALE GENOMIC DNA]</scope>
    <source>
        <strain evidence="4 5">P5A</strain>
    </source>
</reference>
<organism evidence="4 5">
    <name type="scientific">Pseudomonas fluorescens</name>
    <dbReference type="NCBI Taxonomy" id="294"/>
    <lineage>
        <taxon>Bacteria</taxon>
        <taxon>Pseudomonadati</taxon>
        <taxon>Pseudomonadota</taxon>
        <taxon>Gammaproteobacteria</taxon>
        <taxon>Pseudomonadales</taxon>
        <taxon>Pseudomonadaceae</taxon>
        <taxon>Pseudomonas</taxon>
    </lineage>
</organism>
<dbReference type="Gene3D" id="1.10.4100.10">
    <property type="entry name" value="2-methylcitrate dehydratase PrpD"/>
    <property type="match status" value="1"/>
</dbReference>
<dbReference type="PANTHER" id="PTHR16943">
    <property type="entry name" value="2-METHYLCITRATE DEHYDRATASE-RELATED"/>
    <property type="match status" value="1"/>
</dbReference>
<dbReference type="InterPro" id="IPR042183">
    <property type="entry name" value="MmgE/PrpD_sf_1"/>
</dbReference>
<dbReference type="Proteomes" id="UP000190965">
    <property type="component" value="Unassembled WGS sequence"/>
</dbReference>
<dbReference type="SUPFAM" id="SSF103378">
    <property type="entry name" value="2-methylcitrate dehydratase PrpD"/>
    <property type="match status" value="1"/>
</dbReference>
<accession>A0A1T2Y1W6</accession>